<dbReference type="RefSeq" id="XP_013415867.1">
    <property type="nucleotide sequence ID" value="XM_013560413.2"/>
</dbReference>
<gene>
    <name evidence="5 6" type="primary">LOC106177587</name>
</gene>
<feature type="region of interest" description="Disordered" evidence="3">
    <location>
        <begin position="443"/>
        <end position="489"/>
    </location>
</feature>
<reference evidence="5 6" key="1">
    <citation type="submission" date="2025-04" db="UniProtKB">
        <authorList>
            <consortium name="RefSeq"/>
        </authorList>
    </citation>
    <scope>IDENTIFICATION</scope>
    <source>
        <tissue evidence="5 6">Gonads</tissue>
    </source>
</reference>
<dbReference type="OrthoDB" id="2152435at2759"/>
<dbReference type="Proteomes" id="UP000085678">
    <property type="component" value="Unplaced"/>
</dbReference>
<sequence>MAASTGAEVRNGLDSDRSPHSSRGKGDHSKKMELIKEILQLNTKIKNMEREKSTHLYSKRSDFRKDFSHIEDADMKFTNEHASEKVKLKQQLNKIRSMVKKFHHELQDVKPTPEFVEKLKIIMEDIEKTISAFKEEQRIHYEELMREEKATTQEIQALEKRFEAWSQAGPVNLDTPRSARPKPLASARDVTKDLPPEVAAFERFLQQTGGHRGGWDEYDHQTFMKFRNKHKGKPLFIRELYPALPTKTEHQIREHENWYQEYSSLNEKKKDAIQSWRVKKEHEKKEVLAQAEEESESEEDERMLKLQEKIEKEKEDRFKKLNAWKVQKELERVQEEERKLREDLAKKAEEEREKERQEKLRAMVQEYKQQKNEVDDFLKLEEMAQREAEAEAKRKQLAKELPRLKQRNQKIFEEKLAREKAKEEADKKKKERLERIKSQVKVDVKRDPSRLLKPTAGWMEREKNKGSDGGGQVLSMQHRAVPSWRQGLH</sequence>
<evidence type="ECO:0000313" key="5">
    <source>
        <dbReference type="RefSeq" id="XP_013415866.1"/>
    </source>
</evidence>
<dbReference type="KEGG" id="lak:106177587"/>
<feature type="region of interest" description="Disordered" evidence="3">
    <location>
        <begin position="1"/>
        <end position="32"/>
    </location>
</feature>
<feature type="region of interest" description="Disordered" evidence="3">
    <location>
        <begin position="170"/>
        <end position="189"/>
    </location>
</feature>
<dbReference type="PANTHER" id="PTHR21549">
    <property type="entry name" value="MUTATED IN BLADDER CANCER 1"/>
    <property type="match status" value="1"/>
</dbReference>
<evidence type="ECO:0000256" key="2">
    <source>
        <dbReference type="SAM" id="Coils"/>
    </source>
</evidence>
<protein>
    <submittedName>
        <fullName evidence="5">Coiled-coil domain-containing protein 112 isoform X1</fullName>
    </submittedName>
    <submittedName>
        <fullName evidence="6">Coiled-coil domain-containing protein 112 isoform X2</fullName>
    </submittedName>
</protein>
<proteinExistence type="predicted"/>
<dbReference type="STRING" id="7574.A0A1S3K0Q8"/>
<evidence type="ECO:0000256" key="3">
    <source>
        <dbReference type="SAM" id="MobiDB-lite"/>
    </source>
</evidence>
<evidence type="ECO:0000256" key="1">
    <source>
        <dbReference type="ARBA" id="ARBA00023054"/>
    </source>
</evidence>
<dbReference type="RefSeq" id="XP_013415866.1">
    <property type="nucleotide sequence ID" value="XM_013560412.1"/>
</dbReference>
<feature type="coiled-coil region" evidence="2">
    <location>
        <begin position="116"/>
        <end position="161"/>
    </location>
</feature>
<feature type="region of interest" description="Disordered" evidence="3">
    <location>
        <begin position="335"/>
        <end position="354"/>
    </location>
</feature>
<dbReference type="InterPro" id="IPR039902">
    <property type="entry name" value="CCDC148/CCDC112"/>
</dbReference>
<keyword evidence="1 2" id="KW-0175">Coiled coil</keyword>
<name>A0A1S3K0Q8_LINAN</name>
<accession>A0A1S3K0Q8</accession>
<evidence type="ECO:0000313" key="6">
    <source>
        <dbReference type="RefSeq" id="XP_013415867.1"/>
    </source>
</evidence>
<feature type="compositionally biased region" description="Basic and acidic residues" evidence="3">
    <location>
        <begin position="11"/>
        <end position="32"/>
    </location>
</feature>
<evidence type="ECO:0000313" key="4">
    <source>
        <dbReference type="Proteomes" id="UP000085678"/>
    </source>
</evidence>
<keyword evidence="4" id="KW-1185">Reference proteome</keyword>
<dbReference type="GeneID" id="106177587"/>
<organism evidence="4 5">
    <name type="scientific">Lingula anatina</name>
    <name type="common">Brachiopod</name>
    <name type="synonym">Lingula unguis</name>
    <dbReference type="NCBI Taxonomy" id="7574"/>
    <lineage>
        <taxon>Eukaryota</taxon>
        <taxon>Metazoa</taxon>
        <taxon>Spiralia</taxon>
        <taxon>Lophotrochozoa</taxon>
        <taxon>Brachiopoda</taxon>
        <taxon>Linguliformea</taxon>
        <taxon>Lingulata</taxon>
        <taxon>Lingulida</taxon>
        <taxon>Linguloidea</taxon>
        <taxon>Lingulidae</taxon>
        <taxon>Lingula</taxon>
    </lineage>
</organism>
<dbReference type="PANTHER" id="PTHR21549:SF0">
    <property type="entry name" value="COILED-COIL DOMAIN-CONTAINING PROTEIN 112"/>
    <property type="match status" value="1"/>
</dbReference>
<dbReference type="AlphaFoldDB" id="A0A1S3K0Q8"/>